<dbReference type="SUPFAM" id="SSF46689">
    <property type="entry name" value="Homeodomain-like"/>
    <property type="match status" value="1"/>
</dbReference>
<evidence type="ECO:0000256" key="1">
    <source>
        <dbReference type="ARBA" id="ARBA00023015"/>
    </source>
</evidence>
<evidence type="ECO:0000256" key="2">
    <source>
        <dbReference type="ARBA" id="ARBA00023163"/>
    </source>
</evidence>
<organism evidence="4 5">
    <name type="scientific">Flammeovirga pacifica</name>
    <dbReference type="NCBI Taxonomy" id="915059"/>
    <lineage>
        <taxon>Bacteria</taxon>
        <taxon>Pseudomonadati</taxon>
        <taxon>Bacteroidota</taxon>
        <taxon>Cytophagia</taxon>
        <taxon>Cytophagales</taxon>
        <taxon>Flammeovirgaceae</taxon>
        <taxon>Flammeovirga</taxon>
    </lineage>
</organism>
<dbReference type="GO" id="GO:0003700">
    <property type="term" value="F:DNA-binding transcription factor activity"/>
    <property type="evidence" value="ECO:0007669"/>
    <property type="project" value="InterPro"/>
</dbReference>
<comment type="caution">
    <text evidence="4">The sequence shown here is derived from an EMBL/GenBank/DDBJ whole genome shotgun (WGS) entry which is preliminary data.</text>
</comment>
<dbReference type="RefSeq" id="WP_044226358.1">
    <property type="nucleotide sequence ID" value="NZ_JRYR02000002.1"/>
</dbReference>
<keyword evidence="2" id="KW-0804">Transcription</keyword>
<dbReference type="Pfam" id="PF12833">
    <property type="entry name" value="HTH_18"/>
    <property type="match status" value="1"/>
</dbReference>
<dbReference type="EMBL" id="JRYR02000002">
    <property type="protein sequence ID" value="OHX64149.1"/>
    <property type="molecule type" value="Genomic_DNA"/>
</dbReference>
<dbReference type="InterPro" id="IPR018060">
    <property type="entry name" value="HTH_AraC"/>
</dbReference>
<keyword evidence="5" id="KW-1185">Reference proteome</keyword>
<dbReference type="OrthoDB" id="1156172at2"/>
<dbReference type="PANTHER" id="PTHR47893">
    <property type="entry name" value="REGULATORY PROTEIN PCHR"/>
    <property type="match status" value="1"/>
</dbReference>
<keyword evidence="1" id="KW-0805">Transcription regulation</keyword>
<dbReference type="AlphaFoldDB" id="A0A1S1YSZ7"/>
<feature type="domain" description="HTH araC/xylS-type" evidence="3">
    <location>
        <begin position="225"/>
        <end position="323"/>
    </location>
</feature>
<accession>A0A1S1YSZ7</accession>
<dbReference type="PANTHER" id="PTHR47893:SF1">
    <property type="entry name" value="REGULATORY PROTEIN PCHR"/>
    <property type="match status" value="1"/>
</dbReference>
<dbReference type="InterPro" id="IPR053142">
    <property type="entry name" value="PchR_regulatory_protein"/>
</dbReference>
<dbReference type="Gene3D" id="1.10.10.60">
    <property type="entry name" value="Homeodomain-like"/>
    <property type="match status" value="1"/>
</dbReference>
<protein>
    <recommendedName>
        <fullName evidence="3">HTH araC/xylS-type domain-containing protein</fullName>
    </recommendedName>
</protein>
<evidence type="ECO:0000313" key="5">
    <source>
        <dbReference type="Proteomes" id="UP000179797"/>
    </source>
</evidence>
<dbReference type="STRING" id="915059.NH26_21325"/>
<proteinExistence type="predicted"/>
<reference evidence="4 5" key="1">
    <citation type="journal article" date="2012" name="Int. J. Syst. Evol. Microbiol.">
        <title>Flammeovirga pacifica sp. nov., isolated from deep-sea sediment.</title>
        <authorList>
            <person name="Xu H."/>
            <person name="Fu Y."/>
            <person name="Yang N."/>
            <person name="Ding Z."/>
            <person name="Lai Q."/>
            <person name="Zeng R."/>
        </authorList>
    </citation>
    <scope>NUCLEOTIDE SEQUENCE [LARGE SCALE GENOMIC DNA]</scope>
    <source>
        <strain evidence="5">DSM 24597 / LMG 26175 / WPAGA1</strain>
    </source>
</reference>
<evidence type="ECO:0000259" key="3">
    <source>
        <dbReference type="PROSITE" id="PS01124"/>
    </source>
</evidence>
<dbReference type="Proteomes" id="UP000179797">
    <property type="component" value="Unassembled WGS sequence"/>
</dbReference>
<name>A0A1S1YSZ7_FLAPC</name>
<sequence length="324" mass="38097">MEESIFSLSGDELNPMINFSSIQKKWGGVLTENNFRLNNPEIGKVESVFFKYIPGMTCGFTSIKLKKSFVYNNHSKDGEKFISLRIGIPGTFQSNHQSEVRIKKSLYLYNSRQSFSIKYPKNIEMKWYFVRFPIDVYHLFADENEKKIFDLINNDKPWFYYTILDHKLEQILLSLESYENQPELIRGILLSKMLEIFTILKTYTSKGEFNNIVYNVHQDDLNMMLQLKEELLQDLAISPNIKEISKSLGMSESKLQRIFKKVFKVPILKFFNEQRLIEAKNQVLFSNKALSEIAFELGFNDLTHFSKRYTEKYGERPSATRLNK</sequence>
<dbReference type="SMART" id="SM00342">
    <property type="entry name" value="HTH_ARAC"/>
    <property type="match status" value="1"/>
</dbReference>
<dbReference type="InterPro" id="IPR009057">
    <property type="entry name" value="Homeodomain-like_sf"/>
</dbReference>
<evidence type="ECO:0000313" key="4">
    <source>
        <dbReference type="EMBL" id="OHX64149.1"/>
    </source>
</evidence>
<dbReference type="PROSITE" id="PS01124">
    <property type="entry name" value="HTH_ARAC_FAMILY_2"/>
    <property type="match status" value="1"/>
</dbReference>
<gene>
    <name evidence="4" type="ORF">NH26_21325</name>
</gene>
<dbReference type="GO" id="GO:0043565">
    <property type="term" value="F:sequence-specific DNA binding"/>
    <property type="evidence" value="ECO:0007669"/>
    <property type="project" value="InterPro"/>
</dbReference>